<dbReference type="Gene3D" id="3.40.50.1820">
    <property type="entry name" value="alpha/beta hydrolase"/>
    <property type="match status" value="1"/>
</dbReference>
<feature type="region of interest" description="Disordered" evidence="9">
    <location>
        <begin position="785"/>
        <end position="810"/>
    </location>
</feature>
<feature type="non-terminal residue" evidence="11">
    <location>
        <position position="1152"/>
    </location>
</feature>
<dbReference type="GO" id="GO:0005783">
    <property type="term" value="C:endoplasmic reticulum"/>
    <property type="evidence" value="ECO:0007669"/>
    <property type="project" value="UniProtKB-SubCell"/>
</dbReference>
<keyword evidence="4 10" id="KW-0812">Transmembrane</keyword>
<evidence type="ECO:0000256" key="4">
    <source>
        <dbReference type="ARBA" id="ARBA00022692"/>
    </source>
</evidence>
<feature type="compositionally biased region" description="Low complexity" evidence="9">
    <location>
        <begin position="521"/>
        <end position="535"/>
    </location>
</feature>
<evidence type="ECO:0000256" key="6">
    <source>
        <dbReference type="ARBA" id="ARBA00022989"/>
    </source>
</evidence>
<dbReference type="InterPro" id="IPR045863">
    <property type="entry name" value="CorA_TM1_TM2"/>
</dbReference>
<keyword evidence="8 10" id="KW-0472">Membrane</keyword>
<evidence type="ECO:0000256" key="5">
    <source>
        <dbReference type="ARBA" id="ARBA00022824"/>
    </source>
</evidence>
<evidence type="ECO:0000256" key="3">
    <source>
        <dbReference type="ARBA" id="ARBA00004240"/>
    </source>
</evidence>
<dbReference type="SUPFAM" id="SSF144083">
    <property type="entry name" value="Magnesium transport protein CorA, transmembrane region"/>
    <property type="match status" value="1"/>
</dbReference>
<dbReference type="PANTHER" id="PTHR48182:SF2">
    <property type="entry name" value="PROTEIN SERAC1"/>
    <property type="match status" value="1"/>
</dbReference>
<comment type="subcellular location">
    <subcellularLocation>
        <location evidence="3">Endoplasmic reticulum</location>
    </subcellularLocation>
    <subcellularLocation>
        <location evidence="1">Membrane</location>
        <topology evidence="1">Multi-pass membrane protein</topology>
    </subcellularLocation>
    <subcellularLocation>
        <location evidence="2">Mitochondrion</location>
    </subcellularLocation>
</comment>
<name>A0AA38R5R0_9PEZI</name>
<evidence type="ECO:0000256" key="9">
    <source>
        <dbReference type="SAM" id="MobiDB-lite"/>
    </source>
</evidence>
<comment type="caution">
    <text evidence="11">The sequence shown here is derived from an EMBL/GenBank/DDBJ whole genome shotgun (WGS) entry which is preliminary data.</text>
</comment>
<dbReference type="InterPro" id="IPR002523">
    <property type="entry name" value="MgTranspt_CorA/ZnTranspt_ZntB"/>
</dbReference>
<evidence type="ECO:0000313" key="11">
    <source>
        <dbReference type="EMBL" id="KAJ9129695.1"/>
    </source>
</evidence>
<dbReference type="Gene3D" id="1.20.58.340">
    <property type="entry name" value="Magnesium transport protein CorA, transmembrane region"/>
    <property type="match status" value="1"/>
</dbReference>
<dbReference type="GO" id="GO:0016020">
    <property type="term" value="C:membrane"/>
    <property type="evidence" value="ECO:0007669"/>
    <property type="project" value="UniProtKB-SubCell"/>
</dbReference>
<sequence length="1152" mass="128883">MDPGSQRDHDITTEKQESKHRRRSSDETPLSSLVSANSGDGYQTEEAGFAYIDGDVGGPGYNETRVDIVAVPCPGADRLQPWRGSEPFPDGYFSPPFDTEESSKYPALKELAGDAILSPGISMNLPKAAHVWVRQGIRKSANTARVLLYRHRTLAEGITLESLADDLMEHVMKIREGLNPSRPLFFLAHSVGGLVVKILLLKASQNPQYRQVRYNCHGVAFFGTPHRGSSYLSMKTLSESIRKLLHLERALPRSIADELRLGHKSLLKLNDDFRDISSELRIWTFYETIDSQLSGLGAGTAREVQFGAPLASIKSSILDIWQEDVFAVDSDHANCASFGRNNPRTLEAFLKDLSEAIAKADELSTRYVHHQMHLRDNVKLDLIGFYQDPDAELDSDLRLYFTKVSLTHFLAKGPERCLEERLKVAAPPAPPHDARPGTASSTGRSIGLGIISSVQNILRPSAAESQAHSQDPEHPDIVVTQPAARPSASTGVASTSMPAAVMRRLHSLSVPDSTREHSRPSSRASNASNASTTHSEPIPDVSPEDRGDSHRAVPLRRRSDDFNRFALQDMAGFSRPDPSRRKFMWMHLPFTNPLWVKNMFDKISEAHLQNFSRLFNSDSWISKQVQGHPSQSQPNYVKPACNYIKADPVHSPRSSPTPSGKSPVPGHSPNYLNVYMPYLHFDTYTTMIRRRNLIKRRLDHGRAGPVPKDIADLESMELKVIWEYIGADPPLNCRRTLDQFGYPSLQDTYARDDDQMLYKLSKKQPPKFVNNKPAPKRADTFASKLSSMVSRDNESSSEHEASTDDEDDQVKDGNVLMVDQLWLWAIDTTNLVTFFPKRESSPKEGTLFQQADLRNSVYNELNGDLTGRTDNALDLAAFIVLHAVTVLLDRSSHPDLEIFRIFEEAIGMLTENMTTSLRQFRTQTYRDLVSNLSSSLSDSDLDDDGPSETTKSIKRRYKHELERAQRENRENTSALLELRDMEDELATLSRLFESQEVVIRSMLATFASASLAPVTRHGQAYLSLALRRLEGYKGTTAEMAKRVDATRRDYEKLLEMAQRQAQVDDVRWSRIQTELASSQNLSVMIFTTFTVIFLPLSFFTGLFGMNTAEWQRDGGVPSLGFIGGIGLPVSAVLIVGSLVAAFSERVQGWFFA</sequence>
<feature type="compositionally biased region" description="Basic and acidic residues" evidence="9">
    <location>
        <begin position="1"/>
        <end position="17"/>
    </location>
</feature>
<dbReference type="Pfam" id="PF01544">
    <property type="entry name" value="CorA"/>
    <property type="match status" value="1"/>
</dbReference>
<feature type="transmembrane region" description="Helical" evidence="10">
    <location>
        <begin position="1081"/>
        <end position="1104"/>
    </location>
</feature>
<evidence type="ECO:0000256" key="8">
    <source>
        <dbReference type="ARBA" id="ARBA00023136"/>
    </source>
</evidence>
<feature type="region of interest" description="Disordered" evidence="9">
    <location>
        <begin position="425"/>
        <end position="445"/>
    </location>
</feature>
<dbReference type="GO" id="GO:0005739">
    <property type="term" value="C:mitochondrion"/>
    <property type="evidence" value="ECO:0007669"/>
    <property type="project" value="UniProtKB-SubCell"/>
</dbReference>
<dbReference type="GO" id="GO:0046873">
    <property type="term" value="F:metal ion transmembrane transporter activity"/>
    <property type="evidence" value="ECO:0007669"/>
    <property type="project" value="InterPro"/>
</dbReference>
<dbReference type="InterPro" id="IPR029058">
    <property type="entry name" value="AB_hydrolase_fold"/>
</dbReference>
<evidence type="ECO:0000313" key="12">
    <source>
        <dbReference type="Proteomes" id="UP001174691"/>
    </source>
</evidence>
<feature type="region of interest" description="Disordered" evidence="9">
    <location>
        <begin position="933"/>
        <end position="954"/>
    </location>
</feature>
<feature type="compositionally biased region" description="Basic and acidic residues" evidence="9">
    <location>
        <begin position="543"/>
        <end position="554"/>
    </location>
</feature>
<dbReference type="PANTHER" id="PTHR48182">
    <property type="entry name" value="PROTEIN SERAC1"/>
    <property type="match status" value="1"/>
</dbReference>
<feature type="transmembrane region" description="Helical" evidence="10">
    <location>
        <begin position="1116"/>
        <end position="1142"/>
    </location>
</feature>
<feature type="compositionally biased region" description="Basic and acidic residues" evidence="9">
    <location>
        <begin position="791"/>
        <end position="802"/>
    </location>
</feature>
<keyword evidence="12" id="KW-1185">Reference proteome</keyword>
<accession>A0AA38R5R0</accession>
<dbReference type="InterPro" id="IPR052374">
    <property type="entry name" value="SERAC1"/>
</dbReference>
<reference evidence="11" key="1">
    <citation type="submission" date="2022-07" db="EMBL/GenBank/DDBJ databases">
        <title>Fungi with potential for degradation of polypropylene.</title>
        <authorList>
            <person name="Gostincar C."/>
        </authorList>
    </citation>
    <scope>NUCLEOTIDE SEQUENCE</scope>
    <source>
        <strain evidence="11">EXF-13287</strain>
    </source>
</reference>
<dbReference type="AlphaFoldDB" id="A0AA38R5R0"/>
<proteinExistence type="predicted"/>
<keyword evidence="5" id="KW-0256">Endoplasmic reticulum</keyword>
<feature type="compositionally biased region" description="Polar residues" evidence="9">
    <location>
        <begin position="27"/>
        <end position="41"/>
    </location>
</feature>
<evidence type="ECO:0000256" key="7">
    <source>
        <dbReference type="ARBA" id="ARBA00023128"/>
    </source>
</evidence>
<dbReference type="SUPFAM" id="SSF53474">
    <property type="entry name" value="alpha/beta-Hydrolases"/>
    <property type="match status" value="1"/>
</dbReference>
<feature type="region of interest" description="Disordered" evidence="9">
    <location>
        <begin position="1"/>
        <end position="41"/>
    </location>
</feature>
<keyword evidence="7" id="KW-0496">Mitochondrion</keyword>
<evidence type="ECO:0000256" key="1">
    <source>
        <dbReference type="ARBA" id="ARBA00004141"/>
    </source>
</evidence>
<feature type="region of interest" description="Disordered" evidence="9">
    <location>
        <begin position="509"/>
        <end position="554"/>
    </location>
</feature>
<evidence type="ECO:0000256" key="10">
    <source>
        <dbReference type="SAM" id="Phobius"/>
    </source>
</evidence>
<evidence type="ECO:0000256" key="2">
    <source>
        <dbReference type="ARBA" id="ARBA00004173"/>
    </source>
</evidence>
<protein>
    <submittedName>
        <fullName evidence="11">Protein SERAC1</fullName>
    </submittedName>
</protein>
<organism evidence="11 12">
    <name type="scientific">Coniochaeta hoffmannii</name>
    <dbReference type="NCBI Taxonomy" id="91930"/>
    <lineage>
        <taxon>Eukaryota</taxon>
        <taxon>Fungi</taxon>
        <taxon>Dikarya</taxon>
        <taxon>Ascomycota</taxon>
        <taxon>Pezizomycotina</taxon>
        <taxon>Sordariomycetes</taxon>
        <taxon>Sordariomycetidae</taxon>
        <taxon>Coniochaetales</taxon>
        <taxon>Coniochaetaceae</taxon>
        <taxon>Coniochaeta</taxon>
    </lineage>
</organism>
<dbReference type="Proteomes" id="UP001174691">
    <property type="component" value="Unassembled WGS sequence"/>
</dbReference>
<keyword evidence="6 10" id="KW-1133">Transmembrane helix</keyword>
<gene>
    <name evidence="11" type="ORF">NKR19_g10239</name>
</gene>
<dbReference type="EMBL" id="JANBVN010000312">
    <property type="protein sequence ID" value="KAJ9129695.1"/>
    <property type="molecule type" value="Genomic_DNA"/>
</dbReference>